<dbReference type="EMBL" id="JACNJZ010000094">
    <property type="protein sequence ID" value="MBC8317604.1"/>
    <property type="molecule type" value="Genomic_DNA"/>
</dbReference>
<accession>A0A8J6NF11</accession>
<reference evidence="1 2" key="1">
    <citation type="submission" date="2020-08" db="EMBL/GenBank/DDBJ databases">
        <title>Bridging the membrane lipid divide: bacteria of the FCB group superphylum have the potential to synthesize archaeal ether lipids.</title>
        <authorList>
            <person name="Villanueva L."/>
            <person name="Von Meijenfeldt F.A.B."/>
            <person name="Westbye A.B."/>
            <person name="Yadav S."/>
            <person name="Hopmans E.C."/>
            <person name="Dutilh B.E."/>
            <person name="Sinninghe Damste J.S."/>
        </authorList>
    </citation>
    <scope>NUCLEOTIDE SEQUENCE [LARGE SCALE GENOMIC DNA]</scope>
    <source>
        <strain evidence="1">NIOZ-UU47</strain>
    </source>
</reference>
<comment type="caution">
    <text evidence="1">The sequence shown here is derived from an EMBL/GenBank/DDBJ whole genome shotgun (WGS) entry which is preliminary data.</text>
</comment>
<organism evidence="1 2">
    <name type="scientific">Candidatus Desulfobia pelagia</name>
    <dbReference type="NCBI Taxonomy" id="2841692"/>
    <lineage>
        <taxon>Bacteria</taxon>
        <taxon>Pseudomonadati</taxon>
        <taxon>Thermodesulfobacteriota</taxon>
        <taxon>Desulfobulbia</taxon>
        <taxon>Desulfobulbales</taxon>
        <taxon>Desulfobulbaceae</taxon>
        <taxon>Candidatus Desulfobia</taxon>
    </lineage>
</organism>
<proteinExistence type="predicted"/>
<dbReference type="Proteomes" id="UP000614424">
    <property type="component" value="Unassembled WGS sequence"/>
</dbReference>
<evidence type="ECO:0000313" key="2">
    <source>
        <dbReference type="Proteomes" id="UP000614424"/>
    </source>
</evidence>
<name>A0A8J6NF11_9BACT</name>
<evidence type="ECO:0000313" key="1">
    <source>
        <dbReference type="EMBL" id="MBC8317604.1"/>
    </source>
</evidence>
<dbReference type="AlphaFoldDB" id="A0A8J6NF11"/>
<evidence type="ECO:0008006" key="3">
    <source>
        <dbReference type="Google" id="ProtNLM"/>
    </source>
</evidence>
<gene>
    <name evidence="1" type="ORF">H8E41_06830</name>
</gene>
<protein>
    <recommendedName>
        <fullName evidence="3">Cytochrome C</fullName>
    </recommendedName>
</protein>
<sequence length="66" mass="6947">MEKWKERCLFGACVTILAAGLIPFIGVGKAFASESSCIGCHTDEVMLEENITVVKKKGSAKQSGAG</sequence>